<protein>
    <submittedName>
        <fullName evidence="2">DUF975 family protein</fullName>
    </submittedName>
</protein>
<feature type="transmembrane region" description="Helical" evidence="1">
    <location>
        <begin position="58"/>
        <end position="79"/>
    </location>
</feature>
<keyword evidence="1" id="KW-1133">Transmembrane helix</keyword>
<reference evidence="2" key="1">
    <citation type="submission" date="2021-02" db="EMBL/GenBank/DDBJ databases">
        <title>Infant gut strain persistence is associated with maternal origin, phylogeny, and functional potential including surface adhesion and iron acquisition.</title>
        <authorList>
            <person name="Lou Y.C."/>
        </authorList>
    </citation>
    <scope>NUCLEOTIDE SEQUENCE</scope>
    <source>
        <strain evidence="2">L3_108_103G1_dasL3_108_103G1_concoct_2</strain>
    </source>
</reference>
<dbReference type="Pfam" id="PF06161">
    <property type="entry name" value="DUF975"/>
    <property type="match status" value="1"/>
</dbReference>
<proteinExistence type="predicted"/>
<accession>A0A942W9T6</accession>
<dbReference type="AlphaFoldDB" id="A0A942W9T6"/>
<comment type="caution">
    <text evidence="2">The sequence shown here is derived from an EMBL/GenBank/DDBJ whole genome shotgun (WGS) entry which is preliminary data.</text>
</comment>
<organism evidence="2 3">
    <name type="scientific">Amedibacillus dolichus</name>
    <dbReference type="NCBI Taxonomy" id="31971"/>
    <lineage>
        <taxon>Bacteria</taxon>
        <taxon>Bacillati</taxon>
        <taxon>Bacillota</taxon>
        <taxon>Erysipelotrichia</taxon>
        <taxon>Erysipelotrichales</taxon>
        <taxon>Erysipelotrichaceae</taxon>
        <taxon>Amedibacillus</taxon>
    </lineage>
</organism>
<name>A0A942W9T6_9FIRM</name>
<dbReference type="RefSeq" id="WP_329987027.1">
    <property type="nucleotide sequence ID" value="NZ_JAGZMZ010000019.1"/>
</dbReference>
<keyword evidence="1" id="KW-0812">Transmembrane</keyword>
<gene>
    <name evidence="2" type="ORF">KHZ85_07535</name>
</gene>
<evidence type="ECO:0000313" key="2">
    <source>
        <dbReference type="EMBL" id="MBS4884603.1"/>
    </source>
</evidence>
<dbReference type="InterPro" id="IPR010380">
    <property type="entry name" value="DUF975"/>
</dbReference>
<evidence type="ECO:0000313" key="3">
    <source>
        <dbReference type="Proteomes" id="UP000753219"/>
    </source>
</evidence>
<dbReference type="EMBL" id="JAGZMZ010000019">
    <property type="protein sequence ID" value="MBS4884603.1"/>
    <property type="molecule type" value="Genomic_DNA"/>
</dbReference>
<dbReference type="PANTHER" id="PTHR40076">
    <property type="entry name" value="MEMBRANE PROTEIN-RELATED"/>
    <property type="match status" value="1"/>
</dbReference>
<dbReference type="PANTHER" id="PTHR40076:SF1">
    <property type="entry name" value="MEMBRANE PROTEIN"/>
    <property type="match status" value="1"/>
</dbReference>
<evidence type="ECO:0000256" key="1">
    <source>
        <dbReference type="SAM" id="Phobius"/>
    </source>
</evidence>
<keyword evidence="1" id="KW-0472">Membrane</keyword>
<sequence length="111" mass="12793">MLWSLLLIVPGIIKSYSYRLAFYCLMDDPNLSPKEAIQKSMRLTVGHKLDFFVLDLSWIGWAFAATFTCGIGSLFLIPYTRLTDYIAYRAISEQSLDLSEEETFDKETYTL</sequence>
<dbReference type="Proteomes" id="UP000753219">
    <property type="component" value="Unassembled WGS sequence"/>
</dbReference>